<proteinExistence type="predicted"/>
<evidence type="ECO:0000313" key="4">
    <source>
        <dbReference type="Proteomes" id="UP000618445"/>
    </source>
</evidence>
<evidence type="ECO:0000313" key="3">
    <source>
        <dbReference type="EMBL" id="MBD2318075.1"/>
    </source>
</evidence>
<dbReference type="Proteomes" id="UP000618445">
    <property type="component" value="Unassembled WGS sequence"/>
</dbReference>
<feature type="compositionally biased region" description="Low complexity" evidence="1">
    <location>
        <begin position="453"/>
        <end position="501"/>
    </location>
</feature>
<dbReference type="InterPro" id="IPR052039">
    <property type="entry name" value="Caspase-related_regulators"/>
</dbReference>
<gene>
    <name evidence="3" type="ORF">H6G05_14625</name>
</gene>
<dbReference type="EMBL" id="JACJQY010000023">
    <property type="protein sequence ID" value="MBD2318075.1"/>
    <property type="molecule type" value="Genomic_DNA"/>
</dbReference>
<evidence type="ECO:0000256" key="1">
    <source>
        <dbReference type="SAM" id="MobiDB-lite"/>
    </source>
</evidence>
<feature type="region of interest" description="Disordered" evidence="1">
    <location>
        <begin position="379"/>
        <end position="424"/>
    </location>
</feature>
<dbReference type="InterPro" id="IPR029030">
    <property type="entry name" value="Caspase-like_dom_sf"/>
</dbReference>
<sequence>MAKVALLIGVSEYEVGLNPLPAAVKDVVAFERILKDSEMGDFDEVKILTNPEPQTMQYEIESLFSGRSKDDFVLLFFSGHGIKDANYNLYFATCITKKSANGDLIRSTAVPARFVHEVMNNSRAKRQVIILDCCYSGAFDPNLLSKDDGSVDLQGQLGAEGRVVLTSSSSTQYSFEQQGSDLSLYTRYLIEGIETGAGDRDEDGRVSVRELHDYATSKVQETAPTMTPKLITLKDMGFDLVLAKAKVTDPKLRYRRQVEKYSSRGAISSIGRTILDRLQIQLGLSAAIAKAIEIEVLRPYQERLDNLQRYQQAFEEAVKNEYPLSSYVKSELEDLLEILGLRREDIDSVEQEIITDFQAAREEYQQNLERQRLAELERQRQRDAEREKLNAEAKLQSAREAEQQRQERQNIQSRTERPNSPKLPFRLSRRNFMLVAGFLGVSAVAFTAIRGNTSVSPSASVSPSTSVSLSDLVSPSTSVSPRASVSPSANPSTSPTISTTTKANPLSLDNLAGEYKAFLDPKVLADAEKDGVKSVTGIWKIKPEGTFEVTLKAVSTKDEVKEIKTSGKITIRDGKVVSQVETVNGEKPPQAVPEQTYTLSVDGKELQADGQPFKLVKQ</sequence>
<feature type="region of interest" description="Disordered" evidence="1">
    <location>
        <begin position="453"/>
        <end position="505"/>
    </location>
</feature>
<dbReference type="Pfam" id="PF00656">
    <property type="entry name" value="Peptidase_C14"/>
    <property type="match status" value="1"/>
</dbReference>
<feature type="domain" description="Peptidase C14 caspase" evidence="2">
    <location>
        <begin position="3"/>
        <end position="222"/>
    </location>
</feature>
<feature type="compositionally biased region" description="Basic and acidic residues" evidence="1">
    <location>
        <begin position="379"/>
        <end position="419"/>
    </location>
</feature>
<protein>
    <submittedName>
        <fullName evidence="3">Caspase family protein</fullName>
    </submittedName>
</protein>
<keyword evidence="4" id="KW-1185">Reference proteome</keyword>
<dbReference type="SUPFAM" id="SSF52129">
    <property type="entry name" value="Caspase-like"/>
    <property type="match status" value="1"/>
</dbReference>
<dbReference type="InterPro" id="IPR018247">
    <property type="entry name" value="EF_Hand_1_Ca_BS"/>
</dbReference>
<dbReference type="PROSITE" id="PS00018">
    <property type="entry name" value="EF_HAND_1"/>
    <property type="match status" value="1"/>
</dbReference>
<organism evidence="3 4">
    <name type="scientific">Phormidium tenue FACHB-1050</name>
    <dbReference type="NCBI Taxonomy" id="2692857"/>
    <lineage>
        <taxon>Bacteria</taxon>
        <taxon>Bacillati</taxon>
        <taxon>Cyanobacteriota</taxon>
        <taxon>Cyanophyceae</taxon>
        <taxon>Oscillatoriophycideae</taxon>
        <taxon>Oscillatoriales</taxon>
        <taxon>Oscillatoriaceae</taxon>
        <taxon>Phormidium</taxon>
    </lineage>
</organism>
<dbReference type="PANTHER" id="PTHR22576">
    <property type="entry name" value="MUCOSA ASSOCIATED LYMPHOID TISSUE LYMPHOMA TRANSLOCATION PROTEIN 1/PARACASPASE"/>
    <property type="match status" value="1"/>
</dbReference>
<dbReference type="InterPro" id="IPR011600">
    <property type="entry name" value="Pept_C14_caspase"/>
</dbReference>
<dbReference type="RefSeq" id="WP_190578872.1">
    <property type="nucleotide sequence ID" value="NZ_CAWPQU010000016.1"/>
</dbReference>
<dbReference type="PANTHER" id="PTHR22576:SF37">
    <property type="entry name" value="MUCOSA-ASSOCIATED LYMPHOID TISSUE LYMPHOMA TRANSLOCATION PROTEIN 1"/>
    <property type="match status" value="1"/>
</dbReference>
<evidence type="ECO:0000259" key="2">
    <source>
        <dbReference type="Pfam" id="PF00656"/>
    </source>
</evidence>
<dbReference type="Gene3D" id="3.40.50.1460">
    <property type="match status" value="1"/>
</dbReference>
<comment type="caution">
    <text evidence="3">The sequence shown here is derived from an EMBL/GenBank/DDBJ whole genome shotgun (WGS) entry which is preliminary data.</text>
</comment>
<accession>A0ABR8CD79</accession>
<reference evidence="3 4" key="1">
    <citation type="journal article" date="2020" name="ISME J.">
        <title>Comparative genomics reveals insights into cyanobacterial evolution and habitat adaptation.</title>
        <authorList>
            <person name="Chen M.Y."/>
            <person name="Teng W.K."/>
            <person name="Zhao L."/>
            <person name="Hu C.X."/>
            <person name="Zhou Y.K."/>
            <person name="Han B.P."/>
            <person name="Song L.R."/>
            <person name="Shu W.S."/>
        </authorList>
    </citation>
    <scope>NUCLEOTIDE SEQUENCE [LARGE SCALE GENOMIC DNA]</scope>
    <source>
        <strain evidence="3 4">FACHB-1050</strain>
    </source>
</reference>
<dbReference type="NCBIfam" id="NF047832">
    <property type="entry name" value="caspase_w_EACC1"/>
    <property type="match status" value="1"/>
</dbReference>
<name>A0ABR8CD79_9CYAN</name>